<evidence type="ECO:0000256" key="1">
    <source>
        <dbReference type="ARBA" id="ARBA00001954"/>
    </source>
</evidence>
<evidence type="ECO:0000256" key="4">
    <source>
        <dbReference type="ARBA" id="ARBA00008654"/>
    </source>
</evidence>
<keyword evidence="13" id="KW-0408">Iron</keyword>
<evidence type="ECO:0000256" key="3">
    <source>
        <dbReference type="ARBA" id="ARBA00005022"/>
    </source>
</evidence>
<evidence type="ECO:0000256" key="10">
    <source>
        <dbReference type="ARBA" id="ARBA00022873"/>
    </source>
</evidence>
<evidence type="ECO:0000256" key="18">
    <source>
        <dbReference type="ARBA" id="ARBA00046008"/>
    </source>
</evidence>
<dbReference type="SUPFAM" id="SSF51197">
    <property type="entry name" value="Clavaminate synthase-like"/>
    <property type="match status" value="1"/>
</dbReference>
<comment type="cofactor">
    <cofactor evidence="2">
        <name>L-ascorbate</name>
        <dbReference type="ChEBI" id="CHEBI:38290"/>
    </cofactor>
</comment>
<evidence type="ECO:0000256" key="6">
    <source>
        <dbReference type="ARBA" id="ARBA00016835"/>
    </source>
</evidence>
<dbReference type="CDD" id="cd00250">
    <property type="entry name" value="CAS_like"/>
    <property type="match status" value="1"/>
</dbReference>
<keyword evidence="12" id="KW-0560">Oxidoreductase</keyword>
<evidence type="ECO:0000256" key="5">
    <source>
        <dbReference type="ARBA" id="ARBA00012267"/>
    </source>
</evidence>
<organism evidence="22 23">
    <name type="scientific">Chironomus riparius</name>
    <dbReference type="NCBI Taxonomy" id="315576"/>
    <lineage>
        <taxon>Eukaryota</taxon>
        <taxon>Metazoa</taxon>
        <taxon>Ecdysozoa</taxon>
        <taxon>Arthropoda</taxon>
        <taxon>Hexapoda</taxon>
        <taxon>Insecta</taxon>
        <taxon>Pterygota</taxon>
        <taxon>Neoptera</taxon>
        <taxon>Endopterygota</taxon>
        <taxon>Diptera</taxon>
        <taxon>Nematocera</taxon>
        <taxon>Chironomoidea</taxon>
        <taxon>Chironomidae</taxon>
        <taxon>Chironominae</taxon>
        <taxon>Chironomus</taxon>
    </lineage>
</organism>
<dbReference type="Pfam" id="PF02668">
    <property type="entry name" value="TauD"/>
    <property type="match status" value="1"/>
</dbReference>
<keyword evidence="10" id="KW-0124">Carnitine biosynthesis</keyword>
<dbReference type="Gene3D" id="3.30.2020.30">
    <property type="match status" value="1"/>
</dbReference>
<evidence type="ECO:0000256" key="2">
    <source>
        <dbReference type="ARBA" id="ARBA00001961"/>
    </source>
</evidence>
<dbReference type="SUPFAM" id="SSF57716">
    <property type="entry name" value="Glucocorticoid receptor-like (DNA-binding domain)"/>
    <property type="match status" value="1"/>
</dbReference>
<dbReference type="GO" id="GO:0008270">
    <property type="term" value="F:zinc ion binding"/>
    <property type="evidence" value="ECO:0007669"/>
    <property type="project" value="UniProtKB-KW"/>
</dbReference>
<dbReference type="InterPro" id="IPR012776">
    <property type="entry name" value="Trimethyllysine_dOase"/>
</dbReference>
<dbReference type="InterPro" id="IPR006612">
    <property type="entry name" value="THAP_Znf"/>
</dbReference>
<proteinExistence type="inferred from homology"/>
<dbReference type="PANTHER" id="PTHR10696:SF51">
    <property type="entry name" value="TRIMETHYLLYSINE DIOXYGENASE, MITOCHONDRIAL"/>
    <property type="match status" value="1"/>
</dbReference>
<dbReference type="OrthoDB" id="408743at2759"/>
<keyword evidence="8 20" id="KW-0863">Zinc-finger</keyword>
<evidence type="ECO:0000256" key="14">
    <source>
        <dbReference type="ARBA" id="ARBA00023125"/>
    </source>
</evidence>
<reference evidence="22" key="2">
    <citation type="submission" date="2022-10" db="EMBL/GenBank/DDBJ databases">
        <authorList>
            <consortium name="ENA_rothamsted_submissions"/>
            <consortium name="culmorum"/>
            <person name="King R."/>
        </authorList>
    </citation>
    <scope>NUCLEOTIDE SEQUENCE</scope>
</reference>
<dbReference type="Pfam" id="PF06155">
    <property type="entry name" value="GBBH-like_N"/>
    <property type="match status" value="1"/>
</dbReference>
<comment type="function">
    <text evidence="18">Converts trimethyllysine (TML) into hydroxytrimethyllysine (HTML).</text>
</comment>
<dbReference type="InterPro" id="IPR010376">
    <property type="entry name" value="GBBH-like_N"/>
</dbReference>
<reference evidence="22" key="1">
    <citation type="submission" date="2022-01" db="EMBL/GenBank/DDBJ databases">
        <authorList>
            <person name="King R."/>
        </authorList>
    </citation>
    <scope>NUCLEOTIDE SEQUENCE</scope>
</reference>
<evidence type="ECO:0000256" key="17">
    <source>
        <dbReference type="ARBA" id="ARBA00032283"/>
    </source>
</evidence>
<comment type="similarity">
    <text evidence="4">Belongs to the gamma-BBH/TMLD family.</text>
</comment>
<evidence type="ECO:0000256" key="8">
    <source>
        <dbReference type="ARBA" id="ARBA00022771"/>
    </source>
</evidence>
<evidence type="ECO:0000313" key="22">
    <source>
        <dbReference type="EMBL" id="CAG9799120.1"/>
    </source>
</evidence>
<evidence type="ECO:0000259" key="21">
    <source>
        <dbReference type="PROSITE" id="PS50950"/>
    </source>
</evidence>
<comment type="pathway">
    <text evidence="3">Amine and polyamine biosynthesis; carnitine biosynthesis.</text>
</comment>
<comment type="catalytic activity">
    <reaction evidence="19">
        <text>N(6),N(6),N(6)-trimethyl-L-lysine + 2-oxoglutarate + O2 = (3S)-3-hydroxy-N(6),N(6),N(6)-trimethyl-L-lysine + succinate + CO2</text>
        <dbReference type="Rhea" id="RHEA:14181"/>
        <dbReference type="ChEBI" id="CHEBI:15379"/>
        <dbReference type="ChEBI" id="CHEBI:16526"/>
        <dbReference type="ChEBI" id="CHEBI:16810"/>
        <dbReference type="ChEBI" id="CHEBI:30031"/>
        <dbReference type="ChEBI" id="CHEBI:58100"/>
        <dbReference type="ChEBI" id="CHEBI:141499"/>
        <dbReference type="EC" id="1.14.11.8"/>
    </reaction>
</comment>
<evidence type="ECO:0000256" key="16">
    <source>
        <dbReference type="ARBA" id="ARBA00031778"/>
    </source>
</evidence>
<dbReference type="EMBL" id="OU895877">
    <property type="protein sequence ID" value="CAG9799120.1"/>
    <property type="molecule type" value="Genomic_DNA"/>
</dbReference>
<dbReference type="PROSITE" id="PS50950">
    <property type="entry name" value="ZF_THAP"/>
    <property type="match status" value="1"/>
</dbReference>
<keyword evidence="23" id="KW-1185">Reference proteome</keyword>
<dbReference type="SMART" id="SM00980">
    <property type="entry name" value="THAP"/>
    <property type="match status" value="1"/>
</dbReference>
<evidence type="ECO:0000313" key="23">
    <source>
        <dbReference type="Proteomes" id="UP001153620"/>
    </source>
</evidence>
<evidence type="ECO:0000256" key="9">
    <source>
        <dbReference type="ARBA" id="ARBA00022833"/>
    </source>
</evidence>
<dbReference type="InterPro" id="IPR003819">
    <property type="entry name" value="TauD/TfdA-like"/>
</dbReference>
<accession>A0A9N9WMJ5</accession>
<dbReference type="GO" id="GO:0005739">
    <property type="term" value="C:mitochondrion"/>
    <property type="evidence" value="ECO:0007669"/>
    <property type="project" value="TreeGrafter"/>
</dbReference>
<dbReference type="InterPro" id="IPR050411">
    <property type="entry name" value="AlphaKG_dependent_hydroxylases"/>
</dbReference>
<keyword evidence="14 20" id="KW-0238">DNA-binding</keyword>
<dbReference type="GO" id="GO:0005506">
    <property type="term" value="F:iron ion binding"/>
    <property type="evidence" value="ECO:0007669"/>
    <property type="project" value="InterPro"/>
</dbReference>
<dbReference type="GO" id="GO:0003677">
    <property type="term" value="F:DNA binding"/>
    <property type="evidence" value="ECO:0007669"/>
    <property type="project" value="UniProtKB-UniRule"/>
</dbReference>
<dbReference type="FunFam" id="3.60.130.10:FF:000001">
    <property type="entry name" value="Trimethyllysine dioxygenase, mitochondrial"/>
    <property type="match status" value="1"/>
</dbReference>
<evidence type="ECO:0000256" key="7">
    <source>
        <dbReference type="ARBA" id="ARBA00022723"/>
    </source>
</evidence>
<comment type="cofactor">
    <cofactor evidence="1">
        <name>Fe(2+)</name>
        <dbReference type="ChEBI" id="CHEBI:29033"/>
    </cofactor>
</comment>
<name>A0A9N9WMJ5_9DIPT</name>
<dbReference type="Gene3D" id="3.60.130.10">
    <property type="entry name" value="Clavaminate synthase-like"/>
    <property type="match status" value="1"/>
</dbReference>
<dbReference type="PANTHER" id="PTHR10696">
    <property type="entry name" value="GAMMA-BUTYROBETAINE HYDROXYLASE-RELATED"/>
    <property type="match status" value="1"/>
</dbReference>
<dbReference type="NCBIfam" id="TIGR02410">
    <property type="entry name" value="carnitine_TMLD"/>
    <property type="match status" value="1"/>
</dbReference>
<protein>
    <recommendedName>
        <fullName evidence="6">Trimethyllysine dioxygenase, mitochondrial</fullName>
        <ecNumber evidence="5">1.14.11.8</ecNumber>
    </recommendedName>
    <alternativeName>
        <fullName evidence="16">Epsilon-trimethyllysine 2-oxoglutarate dioxygenase</fullName>
    </alternativeName>
    <alternativeName>
        <fullName evidence="15">TML hydroxylase</fullName>
    </alternativeName>
    <alternativeName>
        <fullName evidence="17">TML-alpha-ketoglutarate dioxygenase</fullName>
    </alternativeName>
</protein>
<feature type="domain" description="THAP-type" evidence="21">
    <location>
        <begin position="11"/>
        <end position="95"/>
    </location>
</feature>
<sequence length="613" mass="71091">MSFKTDSNMHLAKACVVPICEGKKFNLVHKFPADTQRSSEWQNAIQQKEPILKLQDKTHDAIRKRYFVCARHFGINSYKNIESRSLNLTAIPHLNLTNLDEYSKSKAYQLEQSQQTENSPKKAMPTILNKLAATSIKSESIIKPIKRTFDEMHETIMPISNVKSTQNINTSSHNSNERVKICRANLDYELKSNDQKIEAVNECEIKDEPKGKILALLEVNPAQYKKLLSVINSNSNVVVIDNIENDLNTLDDNEIEITVNENEIKIDKFWLRDHCRCGSCFDFSTNQRSLNILNIPDNVSIKCFELKDNKLNVIWDDDHESTYDTDFLLKNQYENLSEAKSNKILWTKEYMSIPSNVCRVSMRDYMSDPDISRKVLKGLCLNGFAFIEGVQATQQNTEFVIRQLFPIHKTLFGEMWTFSDEKKDHMDTAYTNYYLGPHNDNTYFNDASGLQILHCIMNQCTGGENFLIDGFQVAEKIKTGYPDTYERLTKTVVPAEYMEKDYHHKYYAPIINLDPITNEVVQIRFNLYDRAPLNTLPRNQIRQFYKDLKILISELENSENRISFKLEPGTVLIFDNWRVLHGRHAYDGKRTMTGCYVQRSEYMSVLRVNGFIK</sequence>
<evidence type="ECO:0000256" key="13">
    <source>
        <dbReference type="ARBA" id="ARBA00023004"/>
    </source>
</evidence>
<dbReference type="InterPro" id="IPR038492">
    <property type="entry name" value="GBBH-like_N_sf"/>
</dbReference>
<keyword evidence="9" id="KW-0862">Zinc</keyword>
<evidence type="ECO:0000256" key="12">
    <source>
        <dbReference type="ARBA" id="ARBA00023002"/>
    </source>
</evidence>
<dbReference type="EC" id="1.14.11.8" evidence="5"/>
<dbReference type="GO" id="GO:0050353">
    <property type="term" value="F:trimethyllysine dioxygenase activity"/>
    <property type="evidence" value="ECO:0007669"/>
    <property type="project" value="UniProtKB-EC"/>
</dbReference>
<evidence type="ECO:0000256" key="11">
    <source>
        <dbReference type="ARBA" id="ARBA00022964"/>
    </source>
</evidence>
<gene>
    <name evidence="22" type="ORF">CHIRRI_LOCUS2095</name>
</gene>
<dbReference type="AlphaFoldDB" id="A0A9N9WMJ5"/>
<keyword evidence="11" id="KW-0223">Dioxygenase</keyword>
<dbReference type="Pfam" id="PF05485">
    <property type="entry name" value="THAP"/>
    <property type="match status" value="1"/>
</dbReference>
<dbReference type="Proteomes" id="UP001153620">
    <property type="component" value="Chromosome 1"/>
</dbReference>
<evidence type="ECO:0000256" key="15">
    <source>
        <dbReference type="ARBA" id="ARBA00030363"/>
    </source>
</evidence>
<evidence type="ECO:0000256" key="20">
    <source>
        <dbReference type="PROSITE-ProRule" id="PRU00309"/>
    </source>
</evidence>
<dbReference type="GO" id="GO:0045329">
    <property type="term" value="P:carnitine biosynthetic process"/>
    <property type="evidence" value="ECO:0007669"/>
    <property type="project" value="UniProtKB-KW"/>
</dbReference>
<dbReference type="InterPro" id="IPR042098">
    <property type="entry name" value="TauD-like_sf"/>
</dbReference>
<evidence type="ECO:0000256" key="19">
    <source>
        <dbReference type="ARBA" id="ARBA00049334"/>
    </source>
</evidence>
<dbReference type="FunFam" id="3.30.2020.30:FF:000002">
    <property type="entry name" value="Putative gamma-butyrobetaine dioxygenase"/>
    <property type="match status" value="1"/>
</dbReference>
<keyword evidence="7" id="KW-0479">Metal-binding</keyword>